<evidence type="ECO:0000313" key="2">
    <source>
        <dbReference type="EMBL" id="OPF77342.1"/>
    </source>
</evidence>
<protein>
    <submittedName>
        <fullName evidence="2">AAA family ATPase</fullName>
    </submittedName>
</protein>
<accession>A0A1V4D222</accession>
<dbReference type="InterPro" id="IPR003959">
    <property type="entry name" value="ATPase_AAA_core"/>
</dbReference>
<dbReference type="Pfam" id="PF00004">
    <property type="entry name" value="AAA"/>
    <property type="match status" value="1"/>
</dbReference>
<feature type="domain" description="ATPase AAA-type core" evidence="1">
    <location>
        <begin position="268"/>
        <end position="300"/>
    </location>
</feature>
<dbReference type="InterPro" id="IPR027417">
    <property type="entry name" value="P-loop_NTPase"/>
</dbReference>
<dbReference type="GO" id="GO:0016887">
    <property type="term" value="F:ATP hydrolysis activity"/>
    <property type="evidence" value="ECO:0007669"/>
    <property type="project" value="InterPro"/>
</dbReference>
<dbReference type="AlphaFoldDB" id="A0A1V4D222"/>
<dbReference type="OrthoDB" id="3442142at2"/>
<evidence type="ECO:0000259" key="1">
    <source>
        <dbReference type="Pfam" id="PF00004"/>
    </source>
</evidence>
<comment type="caution">
    <text evidence="2">The sequence shown here is derived from an EMBL/GenBank/DDBJ whole genome shotgun (WGS) entry which is preliminary data.</text>
</comment>
<dbReference type="RefSeq" id="WP_046085296.1">
    <property type="nucleotide sequence ID" value="NZ_LAKD02000052.1"/>
</dbReference>
<dbReference type="GO" id="GO:0005524">
    <property type="term" value="F:ATP binding"/>
    <property type="evidence" value="ECO:0007669"/>
    <property type="project" value="InterPro"/>
</dbReference>
<evidence type="ECO:0000313" key="3">
    <source>
        <dbReference type="Proteomes" id="UP000033615"/>
    </source>
</evidence>
<gene>
    <name evidence="2" type="ORF">VT50_0221390</name>
</gene>
<name>A0A1V4D222_9ACTN</name>
<dbReference type="SUPFAM" id="SSF52540">
    <property type="entry name" value="P-loop containing nucleoside triphosphate hydrolases"/>
    <property type="match status" value="1"/>
</dbReference>
<organism evidence="2 3">
    <name type="scientific">Streptomyces antioxidans</name>
    <dbReference type="NCBI Taxonomy" id="1507734"/>
    <lineage>
        <taxon>Bacteria</taxon>
        <taxon>Bacillati</taxon>
        <taxon>Actinomycetota</taxon>
        <taxon>Actinomycetes</taxon>
        <taxon>Kitasatosporales</taxon>
        <taxon>Streptomycetaceae</taxon>
        <taxon>Streptomyces</taxon>
    </lineage>
</organism>
<reference evidence="2" key="1">
    <citation type="submission" date="2016-12" db="EMBL/GenBank/DDBJ databases">
        <title>Genome sequence of Streptomyces antioxidans MUSC 164.</title>
        <authorList>
            <person name="Lee L.-H."/>
            <person name="Ser H.-L."/>
        </authorList>
    </citation>
    <scope>NUCLEOTIDE SEQUENCE [LARGE SCALE GENOMIC DNA]</scope>
    <source>
        <strain evidence="2">MUSC 164</strain>
    </source>
</reference>
<keyword evidence="3" id="KW-1185">Reference proteome</keyword>
<dbReference type="Proteomes" id="UP000033615">
    <property type="component" value="Unassembled WGS sequence"/>
</dbReference>
<sequence>MISLGQTGQIFGDHGIGKTSTFLTHVPEAFPGTQVVLVPAANLTPDDLLINAPVRDPESGELALAQLIMRQLRPGAPFVLLIDDSLQAGETIQSQLMQIACNWTLGQHDLRALGCVGVFLADNESPGETASARSDLAVLDRMVTLRLTANDTAWRLRLAERYPDWDLSDVYREWAALSPDLRVLLSPRTLQHVLDCARAGLPLAWGLPLVGGVRLRLRETRPEGAHGPDRTGAILDAIARAVGCANPSRVADPVRRILRTALRERWAVLLQGPPGCGKTEIAKSVVREELDAEPVYFSLPVTSIEDLCVPVPTPDGELDTLLSHRLTGSEPKVIIWDEYNRPKDKAAFAKLMEITQEWSLAGRPIEGLRAQIALQNPPYHVGRKLRVASNNVAQASRFTVSYEVRPQDIPANEWLVSAYGEVAETVLEWWHNDLDDEGRDWITKRTLERLIRLHQAGLPLQSGLIYLGRGEFAPVPLAPLEARLTDRARAEQVSFAVLVRDIDLWEKRLAAASETSSEGTNDTDLVHQVLANCELSRLKRRPEVVARLLRHMPPKLRATHLVGQTAARQRFFTEALVRMKQLPAS</sequence>
<proteinExistence type="predicted"/>
<dbReference type="EMBL" id="LAKD02000052">
    <property type="protein sequence ID" value="OPF77342.1"/>
    <property type="molecule type" value="Genomic_DNA"/>
</dbReference>
<dbReference type="Gene3D" id="3.40.50.300">
    <property type="entry name" value="P-loop containing nucleotide triphosphate hydrolases"/>
    <property type="match status" value="1"/>
</dbReference>